<dbReference type="InterPro" id="IPR050490">
    <property type="entry name" value="Bact_solute-bd_prot1"/>
</dbReference>
<keyword evidence="3" id="KW-1185">Reference proteome</keyword>
<dbReference type="Proteomes" id="UP000611640">
    <property type="component" value="Chromosome"/>
</dbReference>
<reference evidence="2 3" key="1">
    <citation type="submission" date="2020-08" db="EMBL/GenBank/DDBJ databases">
        <title>Whole genome shotgun sequence of Actinocatenispora thailandica NBRC 105041.</title>
        <authorList>
            <person name="Komaki H."/>
            <person name="Tamura T."/>
        </authorList>
    </citation>
    <scope>NUCLEOTIDE SEQUENCE [LARGE SCALE GENOMIC DNA]</scope>
    <source>
        <strain evidence="2 3">NBRC 105041</strain>
    </source>
</reference>
<dbReference type="EMBL" id="AP023355">
    <property type="protein sequence ID" value="BCJ36937.1"/>
    <property type="molecule type" value="Genomic_DNA"/>
</dbReference>
<feature type="chain" id="PRO_5039085421" evidence="1">
    <location>
        <begin position="22"/>
        <end position="455"/>
    </location>
</feature>
<dbReference type="PANTHER" id="PTHR43649:SF14">
    <property type="entry name" value="BLR3389 PROTEIN"/>
    <property type="match status" value="1"/>
</dbReference>
<dbReference type="KEGG" id="atl:Athai_44400"/>
<dbReference type="AlphaFoldDB" id="A0A7R7HY49"/>
<evidence type="ECO:0000313" key="3">
    <source>
        <dbReference type="Proteomes" id="UP000611640"/>
    </source>
</evidence>
<evidence type="ECO:0000256" key="1">
    <source>
        <dbReference type="SAM" id="SignalP"/>
    </source>
</evidence>
<dbReference type="RefSeq" id="WP_203963221.1">
    <property type="nucleotide sequence ID" value="NZ_AP023355.1"/>
</dbReference>
<dbReference type="Pfam" id="PF01547">
    <property type="entry name" value="SBP_bac_1"/>
    <property type="match status" value="1"/>
</dbReference>
<name>A0A7R7HY49_9ACTN</name>
<gene>
    <name evidence="2" type="ORF">Athai_44400</name>
</gene>
<keyword evidence="1" id="KW-0732">Signal</keyword>
<protein>
    <submittedName>
        <fullName evidence="2">Sugar ABC transporter substrate-binding protein</fullName>
    </submittedName>
</protein>
<dbReference type="Gene3D" id="3.40.190.10">
    <property type="entry name" value="Periplasmic binding protein-like II"/>
    <property type="match status" value="2"/>
</dbReference>
<feature type="signal peptide" evidence="1">
    <location>
        <begin position="1"/>
        <end position="21"/>
    </location>
</feature>
<dbReference type="InterPro" id="IPR006059">
    <property type="entry name" value="SBP"/>
</dbReference>
<organism evidence="2 3">
    <name type="scientific">Actinocatenispora thailandica</name>
    <dbReference type="NCBI Taxonomy" id="227318"/>
    <lineage>
        <taxon>Bacteria</taxon>
        <taxon>Bacillati</taxon>
        <taxon>Actinomycetota</taxon>
        <taxon>Actinomycetes</taxon>
        <taxon>Micromonosporales</taxon>
        <taxon>Micromonosporaceae</taxon>
        <taxon>Actinocatenispora</taxon>
    </lineage>
</organism>
<dbReference type="SUPFAM" id="SSF53850">
    <property type="entry name" value="Periplasmic binding protein-like II"/>
    <property type="match status" value="1"/>
</dbReference>
<proteinExistence type="predicted"/>
<accession>A0A7R7HY49</accession>
<dbReference type="PROSITE" id="PS51257">
    <property type="entry name" value="PROKAR_LIPOPROTEIN"/>
    <property type="match status" value="1"/>
</dbReference>
<sequence>MRFRKLATLALTGAVIAPLLAACGSSGDSKNEIKIAYQRSTDNNSRIMDNFLAGVKKQFEKANPGKKVNLIPIQATENDYYTKLDLMMKSPRTAPDLAYEDTFLINSDIKAGFLRPLDANVKSWDQWSQFQDTAKASVTGLDGKVYGVPDGTDTRGIWYDKRVFAKAGLPTNWEPKSWNDLLAAARQIKKKAPGVIPMSIYTGKASGEASSMQGFEMLLYGTNDQLYNDQQKKWVVGSKGFQDSMNFLKTVYSTGLGPKPSQALDANISTNINTDWFPNQKIGFSIDGSWTANNWISTGPKPWKDWTKNIGWTAMPTQNGQAPGKTSMSGGWSWAITKNAKNPTLAWKFITAMQTEKNAVSYDNASQNIAVRKDVAADAKYQNSSPTVKFFTDLVADTHYRPAYAEYPKVSTVIQEQMEAVTTGSSSPAKASADYDKAVADIVGNNTTKDSGPAK</sequence>
<dbReference type="PANTHER" id="PTHR43649">
    <property type="entry name" value="ARABINOSE-BINDING PROTEIN-RELATED"/>
    <property type="match status" value="1"/>
</dbReference>
<evidence type="ECO:0000313" key="2">
    <source>
        <dbReference type="EMBL" id="BCJ36937.1"/>
    </source>
</evidence>